<comment type="catalytic activity">
    <reaction evidence="1">
        <text>a phosphate monoester + H2O = an alcohol + phosphate</text>
        <dbReference type="Rhea" id="RHEA:15017"/>
        <dbReference type="ChEBI" id="CHEBI:15377"/>
        <dbReference type="ChEBI" id="CHEBI:30879"/>
        <dbReference type="ChEBI" id="CHEBI:43474"/>
        <dbReference type="ChEBI" id="CHEBI:67140"/>
        <dbReference type="EC" id="3.1.3.2"/>
    </reaction>
</comment>
<evidence type="ECO:0000256" key="2">
    <source>
        <dbReference type="ARBA" id="ARBA00005375"/>
    </source>
</evidence>
<dbReference type="InterPro" id="IPR050645">
    <property type="entry name" value="Histidine_acid_phosphatase"/>
</dbReference>
<keyword evidence="6" id="KW-1015">Disulfide bond</keyword>
<dbReference type="Gene3D" id="3.40.50.1240">
    <property type="entry name" value="Phosphoglycerate mutase-like"/>
    <property type="match status" value="1"/>
</dbReference>
<protein>
    <recommendedName>
        <fullName evidence="3">acid phosphatase</fullName>
        <ecNumber evidence="3">3.1.3.2</ecNumber>
    </recommendedName>
</protein>
<keyword evidence="7" id="KW-0325">Glycoprotein</keyword>
<keyword evidence="9" id="KW-1185">Reference proteome</keyword>
<dbReference type="Pfam" id="PF00328">
    <property type="entry name" value="His_Phos_2"/>
    <property type="match status" value="1"/>
</dbReference>
<dbReference type="InterPro" id="IPR033379">
    <property type="entry name" value="Acid_Pase_AS"/>
</dbReference>
<evidence type="ECO:0000256" key="1">
    <source>
        <dbReference type="ARBA" id="ARBA00000032"/>
    </source>
</evidence>
<reference evidence="8 9" key="1">
    <citation type="submission" date="2023-03" db="EMBL/GenBank/DDBJ databases">
        <title>Genome insight into feeding habits of ladybird beetles.</title>
        <authorList>
            <person name="Li H.-S."/>
            <person name="Huang Y.-H."/>
            <person name="Pang H."/>
        </authorList>
    </citation>
    <scope>NUCLEOTIDE SEQUENCE [LARGE SCALE GENOMIC DNA]</scope>
    <source>
        <strain evidence="8">SYSU_2023b</strain>
        <tissue evidence="8">Whole body</tissue>
    </source>
</reference>
<accession>A0AAW1UVQ2</accession>
<dbReference type="EMBL" id="JARQZJ010000103">
    <property type="protein sequence ID" value="KAK9886913.1"/>
    <property type="molecule type" value="Genomic_DNA"/>
</dbReference>
<dbReference type="PANTHER" id="PTHR11567">
    <property type="entry name" value="ACID PHOSPHATASE-RELATED"/>
    <property type="match status" value="1"/>
</dbReference>
<dbReference type="PANTHER" id="PTHR11567:SF211">
    <property type="entry name" value="PROSTATIC ACID PHOSPHATASE"/>
    <property type="match status" value="1"/>
</dbReference>
<dbReference type="CDD" id="cd07061">
    <property type="entry name" value="HP_HAP_like"/>
    <property type="match status" value="1"/>
</dbReference>
<sequence>MSVSRSTGEDELIAVTAIFRHGERTPITFYPTDPHKNSPVWTSAPSQLTNDGKKQMFELGKWLRERYNGFLSTTYKKNEIYVLSSDEDRCITSAASTLAGLFPPKDNDVWNPDLPWQPIPVHTLPSETDHFFTTWRYSLTLPTFQRHFASFDKSEIKKLCDYISAHIGRKISHFFEALLIWDILYIEEYKHLPLPEWTKEVYPEKLSKLHSEYYSLQTSTLENSKLVIGRFLHEVIKQFEFFANNSREKTEVPKMKMYSGHDINLHFILKVLEIPHSLDIPFGAFLAIELKRKSCGKLYVQLVYKGKDVEVLKIKGNSSEYDYHDFRDILSQYAVSAAEHSALISKLQSSL</sequence>
<evidence type="ECO:0000313" key="9">
    <source>
        <dbReference type="Proteomes" id="UP001431783"/>
    </source>
</evidence>
<evidence type="ECO:0000256" key="6">
    <source>
        <dbReference type="ARBA" id="ARBA00023157"/>
    </source>
</evidence>
<gene>
    <name evidence="8" type="ORF">WA026_019171</name>
</gene>
<dbReference type="Proteomes" id="UP001431783">
    <property type="component" value="Unassembled WGS sequence"/>
</dbReference>
<keyword evidence="4" id="KW-0732">Signal</keyword>
<comment type="similarity">
    <text evidence="2">Belongs to the histidine acid phosphatase family.</text>
</comment>
<evidence type="ECO:0000256" key="7">
    <source>
        <dbReference type="ARBA" id="ARBA00023180"/>
    </source>
</evidence>
<dbReference type="InterPro" id="IPR029033">
    <property type="entry name" value="His_PPase_superfam"/>
</dbReference>
<dbReference type="SUPFAM" id="SSF53254">
    <property type="entry name" value="Phosphoglycerate mutase-like"/>
    <property type="match status" value="1"/>
</dbReference>
<evidence type="ECO:0000313" key="8">
    <source>
        <dbReference type="EMBL" id="KAK9886913.1"/>
    </source>
</evidence>
<evidence type="ECO:0000256" key="3">
    <source>
        <dbReference type="ARBA" id="ARBA00012646"/>
    </source>
</evidence>
<dbReference type="PROSITE" id="PS00616">
    <property type="entry name" value="HIS_ACID_PHOSPHAT_1"/>
    <property type="match status" value="1"/>
</dbReference>
<comment type="caution">
    <text evidence="8">The sequence shown here is derived from an EMBL/GenBank/DDBJ whole genome shotgun (WGS) entry which is preliminary data.</text>
</comment>
<dbReference type="InterPro" id="IPR000560">
    <property type="entry name" value="His_Pase_clade-2"/>
</dbReference>
<evidence type="ECO:0000256" key="5">
    <source>
        <dbReference type="ARBA" id="ARBA00022801"/>
    </source>
</evidence>
<organism evidence="8 9">
    <name type="scientific">Henosepilachna vigintioctopunctata</name>
    <dbReference type="NCBI Taxonomy" id="420089"/>
    <lineage>
        <taxon>Eukaryota</taxon>
        <taxon>Metazoa</taxon>
        <taxon>Ecdysozoa</taxon>
        <taxon>Arthropoda</taxon>
        <taxon>Hexapoda</taxon>
        <taxon>Insecta</taxon>
        <taxon>Pterygota</taxon>
        <taxon>Neoptera</taxon>
        <taxon>Endopterygota</taxon>
        <taxon>Coleoptera</taxon>
        <taxon>Polyphaga</taxon>
        <taxon>Cucujiformia</taxon>
        <taxon>Coccinelloidea</taxon>
        <taxon>Coccinellidae</taxon>
        <taxon>Epilachninae</taxon>
        <taxon>Epilachnini</taxon>
        <taxon>Henosepilachna</taxon>
    </lineage>
</organism>
<keyword evidence="5" id="KW-0378">Hydrolase</keyword>
<name>A0AAW1UVQ2_9CUCU</name>
<dbReference type="AlphaFoldDB" id="A0AAW1UVQ2"/>
<dbReference type="EC" id="3.1.3.2" evidence="3"/>
<proteinExistence type="inferred from homology"/>
<dbReference type="GO" id="GO:0003993">
    <property type="term" value="F:acid phosphatase activity"/>
    <property type="evidence" value="ECO:0007669"/>
    <property type="project" value="UniProtKB-EC"/>
</dbReference>
<evidence type="ECO:0000256" key="4">
    <source>
        <dbReference type="ARBA" id="ARBA00022729"/>
    </source>
</evidence>